<keyword evidence="4" id="KW-1185">Reference proteome</keyword>
<evidence type="ECO:0000313" key="4">
    <source>
        <dbReference type="Proteomes" id="UP000005835"/>
    </source>
</evidence>
<feature type="domain" description="Cas12f1-like TNB" evidence="2">
    <location>
        <begin position="64"/>
        <end position="121"/>
    </location>
</feature>
<comment type="caution">
    <text evidence="3">The sequence shown here is derived from an EMBL/GenBank/DDBJ whole genome shotgun (WGS) entry which is preliminary data.</text>
</comment>
<gene>
    <name evidence="3" type="ORF">HMPREF9465_01819</name>
</gene>
<evidence type="ECO:0000256" key="1">
    <source>
        <dbReference type="ARBA" id="ARBA00023125"/>
    </source>
</evidence>
<evidence type="ECO:0000259" key="2">
    <source>
        <dbReference type="Pfam" id="PF07282"/>
    </source>
</evidence>
<protein>
    <recommendedName>
        <fullName evidence="2">Cas12f1-like TNB domain-containing protein</fullName>
    </recommendedName>
</protein>
<accession>K1JV76</accession>
<keyword evidence="1" id="KW-0238">DNA-binding</keyword>
<dbReference type="AlphaFoldDB" id="K1JV76"/>
<dbReference type="Proteomes" id="UP000005835">
    <property type="component" value="Unassembled WGS sequence"/>
</dbReference>
<proteinExistence type="predicted"/>
<evidence type="ECO:0000313" key="3">
    <source>
        <dbReference type="EMBL" id="EKB30573.1"/>
    </source>
</evidence>
<organism evidence="3 4">
    <name type="scientific">Sutterella wadsworthensis 2_1_59BFAA</name>
    <dbReference type="NCBI Taxonomy" id="742823"/>
    <lineage>
        <taxon>Bacteria</taxon>
        <taxon>Pseudomonadati</taxon>
        <taxon>Pseudomonadota</taxon>
        <taxon>Betaproteobacteria</taxon>
        <taxon>Burkholderiales</taxon>
        <taxon>Sutterellaceae</taxon>
        <taxon>Sutterella</taxon>
    </lineage>
</organism>
<dbReference type="STRING" id="742823.HMPREF9465_01819"/>
<dbReference type="HOGENOM" id="CLU_1739599_0_0_4"/>
<dbReference type="Pfam" id="PF07282">
    <property type="entry name" value="Cas12f1-like_TNB"/>
    <property type="match status" value="1"/>
</dbReference>
<name>K1JV76_9BURK</name>
<sequence length="150" mass="16219">MKRTAHTIAQKYGWVAMENLKLKNMTKSAKGTVEDPGRNVKQKSGLNRSLARVAPYGMRMAILWALFKAGGRLILADPKYTSQTCPKCGYTSSSNRPTQAHFGCQLCGYTENADVVGALNVLKKSRTGSVRPSSELGNKSAAGTVLFFAS</sequence>
<dbReference type="EMBL" id="ADMG01000038">
    <property type="protein sequence ID" value="EKB30573.1"/>
    <property type="molecule type" value="Genomic_DNA"/>
</dbReference>
<dbReference type="InterPro" id="IPR010095">
    <property type="entry name" value="Cas12f1-like_TNB"/>
</dbReference>
<dbReference type="GO" id="GO:0003677">
    <property type="term" value="F:DNA binding"/>
    <property type="evidence" value="ECO:0007669"/>
    <property type="project" value="UniProtKB-KW"/>
</dbReference>
<reference evidence="3 4" key="1">
    <citation type="submission" date="2012-05" db="EMBL/GenBank/DDBJ databases">
        <title>The Genome Sequence of Sutterella wadsworthensis 2_1_59BFAA.</title>
        <authorList>
            <consortium name="The Broad Institute Genome Sequencing Platform"/>
            <person name="Earl A."/>
            <person name="Ward D."/>
            <person name="Feldgarden M."/>
            <person name="Gevers D."/>
            <person name="Daigneault M."/>
            <person name="Strauss J."/>
            <person name="Allen-Vercoe E."/>
            <person name="Walker B."/>
            <person name="Young S.K."/>
            <person name="Zeng Q."/>
            <person name="Gargeya S."/>
            <person name="Fitzgerald M."/>
            <person name="Haas B."/>
            <person name="Abouelleil A."/>
            <person name="Alvarado L."/>
            <person name="Arachchi H.M."/>
            <person name="Berlin A.M."/>
            <person name="Chapman S.B."/>
            <person name="Goldberg J."/>
            <person name="Griggs A."/>
            <person name="Gujja S."/>
            <person name="Hansen M."/>
            <person name="Howarth C."/>
            <person name="Imamovic A."/>
            <person name="Larimer J."/>
            <person name="McCowen C."/>
            <person name="Montmayeur A."/>
            <person name="Murphy C."/>
            <person name="Neiman D."/>
            <person name="Pearson M."/>
            <person name="Priest M."/>
            <person name="Roberts A."/>
            <person name="Saif S."/>
            <person name="Shea T."/>
            <person name="Sisk P."/>
            <person name="Sykes S."/>
            <person name="Wortman J."/>
            <person name="Nusbaum C."/>
            <person name="Birren B."/>
        </authorList>
    </citation>
    <scope>NUCLEOTIDE SEQUENCE [LARGE SCALE GENOMIC DNA]</scope>
    <source>
        <strain evidence="3 4">2_1_59BFAA</strain>
    </source>
</reference>
<dbReference type="eggNOG" id="COG0675">
    <property type="taxonomic scope" value="Bacteria"/>
</dbReference>